<dbReference type="SMART" id="SM01178">
    <property type="entry name" value="DUF4217"/>
    <property type="match status" value="1"/>
</dbReference>
<feature type="compositionally biased region" description="Basic and acidic residues" evidence="11">
    <location>
        <begin position="28"/>
        <end position="40"/>
    </location>
</feature>
<evidence type="ECO:0000256" key="2">
    <source>
        <dbReference type="ARBA" id="ARBA00022801"/>
    </source>
</evidence>
<evidence type="ECO:0000256" key="8">
    <source>
        <dbReference type="PROSITE-ProRule" id="PRU00552"/>
    </source>
</evidence>
<dbReference type="InterPro" id="IPR025313">
    <property type="entry name" value="SPB4-like_CTE"/>
</dbReference>
<evidence type="ECO:0000259" key="14">
    <source>
        <dbReference type="PROSITE" id="PS51195"/>
    </source>
</evidence>
<dbReference type="SMART" id="SM00487">
    <property type="entry name" value="DEXDc"/>
    <property type="match status" value="1"/>
</dbReference>
<evidence type="ECO:0000256" key="10">
    <source>
        <dbReference type="RuleBase" id="RU365068"/>
    </source>
</evidence>
<keyword evidence="4 9" id="KW-0067">ATP-binding</keyword>
<dbReference type="EC" id="3.6.4.13" evidence="10"/>
<dbReference type="FunFam" id="3.40.50.300:FF:000379">
    <property type="entry name" value="RNA helicase"/>
    <property type="match status" value="1"/>
</dbReference>
<dbReference type="Gene3D" id="3.40.50.300">
    <property type="entry name" value="P-loop containing nucleotide triphosphate hydrolases"/>
    <property type="match status" value="2"/>
</dbReference>
<evidence type="ECO:0000259" key="13">
    <source>
        <dbReference type="PROSITE" id="PS51194"/>
    </source>
</evidence>
<dbReference type="CDD" id="cd18787">
    <property type="entry name" value="SF2_C_DEAD"/>
    <property type="match status" value="1"/>
</dbReference>
<dbReference type="PROSITE" id="PS00039">
    <property type="entry name" value="DEAD_ATP_HELICASE"/>
    <property type="match status" value="1"/>
</dbReference>
<dbReference type="InterPro" id="IPR014001">
    <property type="entry name" value="Helicase_ATP-bd"/>
</dbReference>
<evidence type="ECO:0000256" key="4">
    <source>
        <dbReference type="ARBA" id="ARBA00022840"/>
    </source>
</evidence>
<feature type="region of interest" description="Disordered" evidence="11">
    <location>
        <begin position="1"/>
        <end position="63"/>
    </location>
</feature>
<dbReference type="PROSITE" id="PS51192">
    <property type="entry name" value="HELICASE_ATP_BIND_1"/>
    <property type="match status" value="1"/>
</dbReference>
<keyword evidence="2 9" id="KW-0378">Hydrolase</keyword>
<keyword evidence="3 9" id="KW-0347">Helicase</keyword>
<dbReference type="InterPro" id="IPR001650">
    <property type="entry name" value="Helicase_C-like"/>
</dbReference>
<evidence type="ECO:0000313" key="16">
    <source>
        <dbReference type="Proteomes" id="UP000594263"/>
    </source>
</evidence>
<dbReference type="InterPro" id="IPR011545">
    <property type="entry name" value="DEAD/DEAH_box_helicase_dom"/>
</dbReference>
<comment type="catalytic activity">
    <reaction evidence="7 10">
        <text>ATP + H2O = ADP + phosphate + H(+)</text>
        <dbReference type="Rhea" id="RHEA:13065"/>
        <dbReference type="ChEBI" id="CHEBI:15377"/>
        <dbReference type="ChEBI" id="CHEBI:15378"/>
        <dbReference type="ChEBI" id="CHEBI:30616"/>
        <dbReference type="ChEBI" id="CHEBI:43474"/>
        <dbReference type="ChEBI" id="CHEBI:456216"/>
        <dbReference type="EC" id="3.6.4.13"/>
    </reaction>
</comment>
<feature type="domain" description="Helicase C-terminal" evidence="13">
    <location>
        <begin position="309"/>
        <end position="463"/>
    </location>
</feature>
<keyword evidence="16" id="KW-1185">Reference proteome</keyword>
<feature type="domain" description="Helicase ATP-binding" evidence="12">
    <location>
        <begin position="104"/>
        <end position="280"/>
    </location>
</feature>
<dbReference type="GO" id="GO:0016787">
    <property type="term" value="F:hydrolase activity"/>
    <property type="evidence" value="ECO:0007669"/>
    <property type="project" value="UniProtKB-KW"/>
</dbReference>
<protein>
    <recommendedName>
        <fullName evidence="10">ATP-dependent RNA helicase</fullName>
        <ecNumber evidence="10">3.6.4.13</ecNumber>
    </recommendedName>
</protein>
<evidence type="ECO:0000256" key="1">
    <source>
        <dbReference type="ARBA" id="ARBA00022741"/>
    </source>
</evidence>
<evidence type="ECO:0000313" key="15">
    <source>
        <dbReference type="EnsemblPlants" id="Kaladp0255s0005.1.v1.1"/>
    </source>
</evidence>
<dbReference type="PANTHER" id="PTHR24031">
    <property type="entry name" value="RNA HELICASE"/>
    <property type="match status" value="1"/>
</dbReference>
<dbReference type="GO" id="GO:0003723">
    <property type="term" value="F:RNA binding"/>
    <property type="evidence" value="ECO:0007669"/>
    <property type="project" value="UniProtKB-UniRule"/>
</dbReference>
<dbReference type="PROSITE" id="PS51195">
    <property type="entry name" value="Q_MOTIF"/>
    <property type="match status" value="1"/>
</dbReference>
<dbReference type="InterPro" id="IPR000629">
    <property type="entry name" value="RNA-helicase_DEAD-box_CS"/>
</dbReference>
<sequence>MPASAKAVVEDGYELSEDRVKKSRKRKSEAGEGKRNGKESEVEDVEAGAEEDEKSVSAKKMKKTEGSGVLTDIPFASLGLCEATLKALDDRGFRTMTKIQCDAIPPLLEGKDLLGAARTGSGKTLAFLIPAVEMLHKLGANSRRDTSVIIICPTRELAIQIHMDAVQLLKYHPHQTCGLMMGQASKTAEKKSLLRGLNLLVATPGRLLDHLQNTAGFNYQNLKCLVIDEADRILEPNFEEDMKQILKILPKERQTVLFSATQAQKVEDLAKLSLKNPVHIDVDYGRRKVTNEGLTQCYCIVPSAERFLVLFSFLKWMKAKKVMVFFSSKASVDYHLQLLSSTGIDCYYLHGDVPQSQRTQTFLEFSKTKTGIMLCTDVLGRGIDATSVDWIVQYDPPDSTTDYIHRVGRTARGEGSKGNALLFLLPEEMKFVAYLKKAKVPVREYEYKASKVHRIQPKLELLIAKSKVLIKAAETAYQAYLSAYISHSSKDIFNVHNLVQQDVAKSFGFRSPPKISLNLSVSKSKHNQKRSKGERSRSGFSINNPYGKR</sequence>
<name>A0A7N0V704_KALFE</name>
<evidence type="ECO:0000256" key="6">
    <source>
        <dbReference type="ARBA" id="ARBA00024357"/>
    </source>
</evidence>
<evidence type="ECO:0000256" key="11">
    <source>
        <dbReference type="SAM" id="MobiDB-lite"/>
    </source>
</evidence>
<dbReference type="Pfam" id="PF00271">
    <property type="entry name" value="Helicase_C"/>
    <property type="match status" value="1"/>
</dbReference>
<feature type="region of interest" description="Disordered" evidence="11">
    <location>
        <begin position="520"/>
        <end position="549"/>
    </location>
</feature>
<feature type="domain" description="DEAD-box RNA helicase Q" evidence="14">
    <location>
        <begin position="73"/>
        <end position="101"/>
    </location>
</feature>
<evidence type="ECO:0000256" key="7">
    <source>
        <dbReference type="ARBA" id="ARBA00047984"/>
    </source>
</evidence>
<dbReference type="InterPro" id="IPR014014">
    <property type="entry name" value="RNA_helicase_DEAD_Q_motif"/>
</dbReference>
<dbReference type="EnsemblPlants" id="Kaladp0255s0005.1.v1.1">
    <property type="protein sequence ID" value="Kaladp0255s0005.1.v1.1"/>
    <property type="gene ID" value="Kaladp0255s0005.v1.1"/>
</dbReference>
<comment type="function">
    <text evidence="10">RNA helicase.</text>
</comment>
<dbReference type="SUPFAM" id="SSF52540">
    <property type="entry name" value="P-loop containing nucleoside triphosphate hydrolases"/>
    <property type="match status" value="1"/>
</dbReference>
<comment type="domain">
    <text evidence="10">The Q motif is unique to and characteristic of the DEAD box family of RNA helicases and controls ATP binding and hydrolysis.</text>
</comment>
<evidence type="ECO:0000256" key="5">
    <source>
        <dbReference type="ARBA" id="ARBA00022884"/>
    </source>
</evidence>
<keyword evidence="1 9" id="KW-0547">Nucleotide-binding</keyword>
<dbReference type="PROSITE" id="PS51194">
    <property type="entry name" value="HELICASE_CTER"/>
    <property type="match status" value="1"/>
</dbReference>
<evidence type="ECO:0000256" key="9">
    <source>
        <dbReference type="RuleBase" id="RU000492"/>
    </source>
</evidence>
<dbReference type="Proteomes" id="UP000594263">
    <property type="component" value="Unplaced"/>
</dbReference>
<feature type="short sequence motif" description="Q motif" evidence="8">
    <location>
        <begin position="73"/>
        <end position="101"/>
    </location>
</feature>
<feature type="compositionally biased region" description="Acidic residues" evidence="11">
    <location>
        <begin position="41"/>
        <end position="53"/>
    </location>
</feature>
<dbReference type="InterPro" id="IPR027417">
    <property type="entry name" value="P-loop_NTPase"/>
</dbReference>
<dbReference type="AlphaFoldDB" id="A0A7N0V704"/>
<dbReference type="GO" id="GO:0005524">
    <property type="term" value="F:ATP binding"/>
    <property type="evidence" value="ECO:0007669"/>
    <property type="project" value="UniProtKB-UniRule"/>
</dbReference>
<dbReference type="Gramene" id="Kaladp0255s0005.1.v1.1">
    <property type="protein sequence ID" value="Kaladp0255s0005.1.v1.1"/>
    <property type="gene ID" value="Kaladp0255s0005.v1.1"/>
</dbReference>
<organism evidence="15 16">
    <name type="scientific">Kalanchoe fedtschenkoi</name>
    <name type="common">Lavender scallops</name>
    <name type="synonym">South American air plant</name>
    <dbReference type="NCBI Taxonomy" id="63787"/>
    <lineage>
        <taxon>Eukaryota</taxon>
        <taxon>Viridiplantae</taxon>
        <taxon>Streptophyta</taxon>
        <taxon>Embryophyta</taxon>
        <taxon>Tracheophyta</taxon>
        <taxon>Spermatophyta</taxon>
        <taxon>Magnoliopsida</taxon>
        <taxon>eudicotyledons</taxon>
        <taxon>Gunneridae</taxon>
        <taxon>Pentapetalae</taxon>
        <taxon>Saxifragales</taxon>
        <taxon>Crassulaceae</taxon>
        <taxon>Kalanchoe</taxon>
    </lineage>
</organism>
<keyword evidence="5 10" id="KW-0694">RNA-binding</keyword>
<dbReference type="GO" id="GO:0003724">
    <property type="term" value="F:RNA helicase activity"/>
    <property type="evidence" value="ECO:0007669"/>
    <property type="project" value="UniProtKB-EC"/>
</dbReference>
<comment type="similarity">
    <text evidence="6">Belongs to the DEAD box helicase family. DDX18/HAS1 subfamily.</text>
</comment>
<reference evidence="15" key="1">
    <citation type="submission" date="2021-01" db="UniProtKB">
        <authorList>
            <consortium name="EnsemblPlants"/>
        </authorList>
    </citation>
    <scope>IDENTIFICATION</scope>
</reference>
<dbReference type="SMART" id="SM00490">
    <property type="entry name" value="HELICc"/>
    <property type="match status" value="1"/>
</dbReference>
<feature type="compositionally biased region" description="Polar residues" evidence="11">
    <location>
        <begin position="538"/>
        <end position="549"/>
    </location>
</feature>
<evidence type="ECO:0000259" key="12">
    <source>
        <dbReference type="PROSITE" id="PS51192"/>
    </source>
</evidence>
<proteinExistence type="inferred from homology"/>
<accession>A0A7N0V704</accession>
<dbReference type="Pfam" id="PF00270">
    <property type="entry name" value="DEAD"/>
    <property type="match status" value="1"/>
</dbReference>
<evidence type="ECO:0000256" key="3">
    <source>
        <dbReference type="ARBA" id="ARBA00022806"/>
    </source>
</evidence>
<dbReference type="Pfam" id="PF13959">
    <property type="entry name" value="CTE_SPB4"/>
    <property type="match status" value="1"/>
</dbReference>